<dbReference type="InterPro" id="IPR014784">
    <property type="entry name" value="Cu2_ascorb_mOase-like_C"/>
</dbReference>
<proteinExistence type="predicted"/>
<keyword evidence="1" id="KW-1015">Disulfide bond</keyword>
<dbReference type="PANTHER" id="PTHR10157">
    <property type="entry name" value="DOPAMINE BETA HYDROXYLASE RELATED"/>
    <property type="match status" value="1"/>
</dbReference>
<dbReference type="AlphaFoldDB" id="A0A6J6E216"/>
<dbReference type="GO" id="GO:0005507">
    <property type="term" value="F:copper ion binding"/>
    <property type="evidence" value="ECO:0007669"/>
    <property type="project" value="InterPro"/>
</dbReference>
<evidence type="ECO:0000313" key="3">
    <source>
        <dbReference type="EMBL" id="CAB4570540.1"/>
    </source>
</evidence>
<evidence type="ECO:0000259" key="2">
    <source>
        <dbReference type="Pfam" id="PF03712"/>
    </source>
</evidence>
<dbReference type="GO" id="GO:0004500">
    <property type="term" value="F:dopamine beta-monooxygenase activity"/>
    <property type="evidence" value="ECO:0007669"/>
    <property type="project" value="InterPro"/>
</dbReference>
<dbReference type="SUPFAM" id="SSF49742">
    <property type="entry name" value="PHM/PNGase F"/>
    <property type="match status" value="2"/>
</dbReference>
<dbReference type="PANTHER" id="PTHR10157:SF23">
    <property type="entry name" value="MOXD1 HOMOLOG 1"/>
    <property type="match status" value="1"/>
</dbReference>
<dbReference type="InterPro" id="IPR036939">
    <property type="entry name" value="Cu2_ascorb_mOase_N_sf"/>
</dbReference>
<dbReference type="Gene3D" id="2.60.120.310">
    <property type="entry name" value="Copper type II, ascorbate-dependent monooxygenase, N-terminal domain"/>
    <property type="match status" value="1"/>
</dbReference>
<evidence type="ECO:0000256" key="1">
    <source>
        <dbReference type="ARBA" id="ARBA00023157"/>
    </source>
</evidence>
<reference evidence="3" key="1">
    <citation type="submission" date="2020-05" db="EMBL/GenBank/DDBJ databases">
        <authorList>
            <person name="Chiriac C."/>
            <person name="Salcher M."/>
            <person name="Ghai R."/>
            <person name="Kavagutti S V."/>
        </authorList>
    </citation>
    <scope>NUCLEOTIDE SEQUENCE</scope>
</reference>
<name>A0A6J6E216_9ZZZZ</name>
<dbReference type="InterPro" id="IPR024548">
    <property type="entry name" value="Cu2_monoox_C"/>
</dbReference>
<organism evidence="3">
    <name type="scientific">freshwater metagenome</name>
    <dbReference type="NCBI Taxonomy" id="449393"/>
    <lineage>
        <taxon>unclassified sequences</taxon>
        <taxon>metagenomes</taxon>
        <taxon>ecological metagenomes</taxon>
    </lineage>
</organism>
<dbReference type="InterPro" id="IPR008977">
    <property type="entry name" value="PHM/PNGase_F_dom_sf"/>
</dbReference>
<dbReference type="EMBL" id="CAEZTN010000014">
    <property type="protein sequence ID" value="CAB4570540.1"/>
    <property type="molecule type" value="Genomic_DNA"/>
</dbReference>
<gene>
    <name evidence="3" type="ORF">UFOPK1689_00639</name>
</gene>
<dbReference type="Gene3D" id="2.60.120.230">
    <property type="match status" value="1"/>
</dbReference>
<dbReference type="InterPro" id="IPR000945">
    <property type="entry name" value="DBH-like"/>
</dbReference>
<dbReference type="Pfam" id="PF03712">
    <property type="entry name" value="Cu2_monoox_C"/>
    <property type="match status" value="1"/>
</dbReference>
<feature type="domain" description="Copper type II ascorbate-dependent monooxygenase C-terminal" evidence="2">
    <location>
        <begin position="281"/>
        <end position="387"/>
    </location>
</feature>
<accession>A0A6J6E216</accession>
<sequence>MGNFCILDHMKMRSMLVPVVAVLITSLMPHIADAASQHGHSHSLKLKKPKATAAPNVKKYSVTMAKAHLPSAPNKGTDDYRCFLLDPKVKEDSIVRSIEFIPQRKDYVHHAIIFRVTEADIPEAIVKDKSGIGWPCFGGTSLGGMMSTFVTSPWISAWAPGARKDVAPAGYGTPFRKGERFVLQVHYNLLAATDGKIETDQSKIIMEAVPAKGSKIKLLQLELFAAPVELACPPGVTGPLCDRRQSMLDLASRTDAVSAQQANRLNFICGLNPNRPTPSLTSRCDRVMDKYFSIVAANPHMHLLGTSLKMTLNPGRADAKIILDVPNYNFDDQSAIYLKTPITVNPGDTIRVECTFDPTLRQRIPQLKSLEPRYVTWGEGSSDEMCLGVLSGTTF</sequence>
<protein>
    <submittedName>
        <fullName evidence="3">Unannotated protein</fullName>
    </submittedName>
</protein>